<feature type="repeat" description="ANK" evidence="3">
    <location>
        <begin position="57"/>
        <end position="89"/>
    </location>
</feature>
<dbReference type="PROSITE" id="PS50297">
    <property type="entry name" value="ANK_REP_REGION"/>
    <property type="match status" value="13"/>
</dbReference>
<protein>
    <submittedName>
        <fullName evidence="5">Uncharacterized protein</fullName>
    </submittedName>
</protein>
<feature type="repeat" description="ANK" evidence="3">
    <location>
        <begin position="292"/>
        <end position="324"/>
    </location>
</feature>
<sequence>MHRRPTLSVLLAFVLFAGCSTETGLDAYINAVKADDRRALSKHYEQGMAPDQPIDDSGNTALHFAVSKAQWTLADYLIQEGASPYLLNAYGESPVALARQHQTPAARKWQAPYLKESLDRANELSHSIIAGLSADDLTPLLQAQDFYLDATPRSGQTLLSWAAEFAFTDHAIALIKAGALLDKSDTQGLTPLMLAVHAGDSALVDFLLKAGADPALADTNRRTALHHAIACRCDNDAIQMQLIERLLAAGAPTAAADRDNATPLMLSIANRRPALFDALLAGGAAINQPSRQGMTPLLFAVRQGNVDFVDRLLAAGADPLLTDIDSFAALHRVIINQSAYSDDAARIQVAERLIESGAAIDQVTDRDETALHLSLAQQDEAMIEWLISAGASLESRTIDGRTPLTRAVRTGTIGLVERLLAGGADPNGTEAAGETPLMLAAYEGYSDLVETLLAAAADPTMTSDQGSTALHFAAFKNSRGSDAARTEIVQRLVNAGTDINARNDIGPTPLIYSIDWQHAAVFNALIAAGADVNLASRSGSTPLLRALNTDNREMIDRLLAAGADPNLADSKGHTPLIRAVLNANERMVERLLSVGANTDNQDRYGWSALHHALSDIADGSDDEQTRIIQRLLAAGAPLNAPNNQGETAVHFSVSDRNGLFSLLRDAGADLNQADNDGQTPLMSAAANGNIRMLEQLIAADVDLSRSDNQGDTVIRHALSYGAWRSEAKALEMLERLIAAGAPLNTLNDINRSPLHAAISYELTDAVKLLLAAGADIDLAGELGPTPLTQAVDTGLHDMAAHLLTAGADPNRANSQGRTALMLAASKPDPEMVRLLLEAGADPNQRNAVGQATLHYAVKHPTYRDADVAALVNILLDAGALPNLNDIAQRTPLALAIDRDLSRTERALTRGGADRKLADGAVPTAPLLAAVNQADLALVKQLLNEGANPSGAGPNGIRPLHNVSISVVHDDDTRLLMAKHLLAAGARPNLANDHGETSLFTAIQYGALPIVEPLLEAGADPNLANNMGTTPLHIIASNRIVRRLSPEQETTLAQSLIDAGTYLDEPDSFAKTPLMYAAENNKIALVEALLRHGANPNLRAANGWTAASFARRERHQAVLELLEGE</sequence>
<feature type="repeat" description="ANK" evidence="3">
    <location>
        <begin position="815"/>
        <end position="847"/>
    </location>
</feature>
<feature type="repeat" description="ANK" evidence="3">
    <location>
        <begin position="432"/>
        <end position="464"/>
    </location>
</feature>
<feature type="repeat" description="ANK" evidence="3">
    <location>
        <begin position="187"/>
        <end position="219"/>
    </location>
</feature>
<proteinExistence type="predicted"/>
<evidence type="ECO:0000256" key="2">
    <source>
        <dbReference type="ARBA" id="ARBA00023043"/>
    </source>
</evidence>
<feature type="signal peptide" evidence="4">
    <location>
        <begin position="1"/>
        <end position="17"/>
    </location>
</feature>
<reference evidence="6" key="1">
    <citation type="submission" date="2017-05" db="EMBL/GenBank/DDBJ databases">
        <authorList>
            <person name="Sharma S."/>
            <person name="Sidhu C."/>
            <person name="Pinnaka A.K."/>
        </authorList>
    </citation>
    <scope>NUCLEOTIDE SEQUENCE [LARGE SCALE GENOMIC DNA]</scope>
    <source>
        <strain evidence="6">AK93</strain>
    </source>
</reference>
<gene>
    <name evidence="5" type="ORF">CAL65_18635</name>
</gene>
<dbReference type="SMART" id="SM00248">
    <property type="entry name" value="ANK"/>
    <property type="match status" value="27"/>
</dbReference>
<organism evidence="5 6">
    <name type="scientific">Alkalilimnicola ehrlichii</name>
    <dbReference type="NCBI Taxonomy" id="351052"/>
    <lineage>
        <taxon>Bacteria</taxon>
        <taxon>Pseudomonadati</taxon>
        <taxon>Pseudomonadota</taxon>
        <taxon>Gammaproteobacteria</taxon>
        <taxon>Chromatiales</taxon>
        <taxon>Ectothiorhodospiraceae</taxon>
        <taxon>Alkalilimnicola</taxon>
    </lineage>
</organism>
<feature type="chain" id="PRO_5017729064" evidence="4">
    <location>
        <begin position="18"/>
        <end position="1124"/>
    </location>
</feature>
<keyword evidence="4" id="KW-0732">Signal</keyword>
<dbReference type="Proteomes" id="UP000256763">
    <property type="component" value="Unassembled WGS sequence"/>
</dbReference>
<name>A0A3E0WIK9_9GAMM</name>
<feature type="repeat" description="ANK" evidence="3">
    <location>
        <begin position="465"/>
        <end position="504"/>
    </location>
</feature>
<dbReference type="PROSITE" id="PS50088">
    <property type="entry name" value="ANK_REPEAT"/>
    <property type="match status" value="16"/>
</dbReference>
<dbReference type="SUPFAM" id="SSF48403">
    <property type="entry name" value="Ankyrin repeat"/>
    <property type="match status" value="4"/>
</dbReference>
<feature type="repeat" description="ANK" evidence="3">
    <location>
        <begin position="749"/>
        <end position="781"/>
    </location>
</feature>
<comment type="caution">
    <text evidence="5">The sequence shown here is derived from an EMBL/GenBank/DDBJ whole genome shotgun (WGS) entry which is preliminary data.</text>
</comment>
<dbReference type="AlphaFoldDB" id="A0A3E0WIK9"/>
<keyword evidence="1" id="KW-0677">Repeat</keyword>
<evidence type="ECO:0000313" key="5">
    <source>
        <dbReference type="EMBL" id="RFA32820.1"/>
    </source>
</evidence>
<feature type="repeat" description="ANK" evidence="3">
    <location>
        <begin position="366"/>
        <end position="398"/>
    </location>
</feature>
<dbReference type="PRINTS" id="PR01415">
    <property type="entry name" value="ANKYRIN"/>
</dbReference>
<dbReference type="Gene3D" id="1.25.40.20">
    <property type="entry name" value="Ankyrin repeat-containing domain"/>
    <property type="match status" value="11"/>
</dbReference>
<dbReference type="Pfam" id="PF00023">
    <property type="entry name" value="Ank"/>
    <property type="match status" value="3"/>
</dbReference>
<dbReference type="PROSITE" id="PS51257">
    <property type="entry name" value="PROKAR_LIPOPROTEIN"/>
    <property type="match status" value="1"/>
</dbReference>
<feature type="repeat" description="ANK" evidence="3">
    <location>
        <begin position="538"/>
        <end position="570"/>
    </location>
</feature>
<keyword evidence="2 3" id="KW-0040">ANK repeat</keyword>
<dbReference type="Pfam" id="PF13857">
    <property type="entry name" value="Ank_5"/>
    <property type="match status" value="1"/>
</dbReference>
<evidence type="ECO:0000256" key="1">
    <source>
        <dbReference type="ARBA" id="ARBA00022737"/>
    </source>
</evidence>
<dbReference type="RefSeq" id="WP_116348369.1">
    <property type="nucleotide sequence ID" value="NZ_NFZV01000026.1"/>
</dbReference>
<evidence type="ECO:0000313" key="6">
    <source>
        <dbReference type="Proteomes" id="UP000256763"/>
    </source>
</evidence>
<dbReference type="InterPro" id="IPR002110">
    <property type="entry name" value="Ankyrin_rpt"/>
</dbReference>
<feature type="repeat" description="ANK" evidence="3">
    <location>
        <begin position="993"/>
        <end position="1025"/>
    </location>
</feature>
<feature type="repeat" description="ANK" evidence="3">
    <location>
        <begin position="399"/>
        <end position="431"/>
    </location>
</feature>
<accession>A0A3E0WIK9</accession>
<dbReference type="InterPro" id="IPR036770">
    <property type="entry name" value="Ankyrin_rpt-contain_sf"/>
</dbReference>
<dbReference type="PANTHER" id="PTHR24123">
    <property type="entry name" value="ANKYRIN REPEAT-CONTAINING"/>
    <property type="match status" value="1"/>
</dbReference>
<feature type="repeat" description="ANK" evidence="3">
    <location>
        <begin position="782"/>
        <end position="814"/>
    </location>
</feature>
<feature type="repeat" description="ANK" evidence="3">
    <location>
        <begin position="1068"/>
        <end position="1100"/>
    </location>
</feature>
<dbReference type="InterPro" id="IPR051165">
    <property type="entry name" value="Multifunctional_ANK_Repeat"/>
</dbReference>
<feature type="repeat" description="ANK" evidence="3">
    <location>
        <begin position="505"/>
        <end position="537"/>
    </location>
</feature>
<dbReference type="PANTHER" id="PTHR24123:SF33">
    <property type="entry name" value="PROTEIN HOS4"/>
    <property type="match status" value="1"/>
</dbReference>
<evidence type="ECO:0000256" key="3">
    <source>
        <dbReference type="PROSITE-ProRule" id="PRU00023"/>
    </source>
</evidence>
<feature type="repeat" description="ANK" evidence="3">
    <location>
        <begin position="571"/>
        <end position="603"/>
    </location>
</feature>
<dbReference type="EMBL" id="NFZW01000025">
    <property type="protein sequence ID" value="RFA32820.1"/>
    <property type="molecule type" value="Genomic_DNA"/>
</dbReference>
<keyword evidence="6" id="KW-1185">Reference proteome</keyword>
<dbReference type="Pfam" id="PF12796">
    <property type="entry name" value="Ank_2"/>
    <property type="match status" value="7"/>
</dbReference>
<evidence type="ECO:0000256" key="4">
    <source>
        <dbReference type="SAM" id="SignalP"/>
    </source>
</evidence>
<feature type="repeat" description="ANK" evidence="3">
    <location>
        <begin position="676"/>
        <end position="708"/>
    </location>
</feature>